<feature type="compositionally biased region" description="Acidic residues" evidence="1">
    <location>
        <begin position="30"/>
        <end position="48"/>
    </location>
</feature>
<dbReference type="AlphaFoldDB" id="A0A8H7GUF0"/>
<evidence type="ECO:0000313" key="2">
    <source>
        <dbReference type="EMBL" id="KAF8003325.1"/>
    </source>
</evidence>
<reference evidence="2" key="1">
    <citation type="submission" date="2020-10" db="EMBL/GenBank/DDBJ databases">
        <title>The Whole-Genome Sequence of Metschnikowia persimmonesis, a Novel Endophytic Yeast Species Isolated from Medicinal Plant Diospyros kaki Thumb.</title>
        <authorList>
            <person name="Rahmat E."/>
            <person name="Kang Y."/>
        </authorList>
    </citation>
    <scope>NUCLEOTIDE SEQUENCE</scope>
    <source>
        <strain evidence="2">KIOM G15050</strain>
    </source>
</reference>
<dbReference type="Proteomes" id="UP000649328">
    <property type="component" value="Unassembled WGS sequence"/>
</dbReference>
<feature type="region of interest" description="Disordered" evidence="1">
    <location>
        <begin position="17"/>
        <end position="67"/>
    </location>
</feature>
<evidence type="ECO:0000313" key="3">
    <source>
        <dbReference type="Proteomes" id="UP000649328"/>
    </source>
</evidence>
<organism evidence="2 3">
    <name type="scientific">Metschnikowia pulcherrima</name>
    <dbReference type="NCBI Taxonomy" id="27326"/>
    <lineage>
        <taxon>Eukaryota</taxon>
        <taxon>Fungi</taxon>
        <taxon>Dikarya</taxon>
        <taxon>Ascomycota</taxon>
        <taxon>Saccharomycotina</taxon>
        <taxon>Pichiomycetes</taxon>
        <taxon>Metschnikowiaceae</taxon>
        <taxon>Metschnikowia</taxon>
    </lineage>
</organism>
<dbReference type="EMBL" id="JACBPP010000003">
    <property type="protein sequence ID" value="KAF8003325.1"/>
    <property type="molecule type" value="Genomic_DNA"/>
</dbReference>
<name>A0A8H7GUF0_9ASCO</name>
<keyword evidence="3" id="KW-1185">Reference proteome</keyword>
<evidence type="ECO:0000256" key="1">
    <source>
        <dbReference type="SAM" id="MobiDB-lite"/>
    </source>
</evidence>
<protein>
    <submittedName>
        <fullName evidence="2">Uncharacterized protein</fullName>
    </submittedName>
</protein>
<comment type="caution">
    <text evidence="2">The sequence shown here is derived from an EMBL/GenBank/DDBJ whole genome shotgun (WGS) entry which is preliminary data.</text>
</comment>
<sequence length="67" mass="7112">MLSVTVKMLAFLEYRETLSGSNETPSSSDGGEELDELEEMGGEMDGDSGDVARTSKGKNPAAEEIVI</sequence>
<proteinExistence type="predicted"/>
<gene>
    <name evidence="2" type="ORF">HF325_002570</name>
</gene>
<accession>A0A8H7GUF0</accession>